<evidence type="ECO:0000313" key="2">
    <source>
        <dbReference type="Proteomes" id="UP000270094"/>
    </source>
</evidence>
<dbReference type="Proteomes" id="UP000270094">
    <property type="component" value="Unassembled WGS sequence"/>
</dbReference>
<dbReference type="AlphaFoldDB" id="A0A3P7LUE3"/>
<gene>
    <name evidence="1" type="ORF">SVUK_LOCUS17736</name>
</gene>
<evidence type="ECO:0000313" key="1">
    <source>
        <dbReference type="EMBL" id="VDM82738.1"/>
    </source>
</evidence>
<reference evidence="1 2" key="1">
    <citation type="submission" date="2018-11" db="EMBL/GenBank/DDBJ databases">
        <authorList>
            <consortium name="Pathogen Informatics"/>
        </authorList>
    </citation>
    <scope>NUCLEOTIDE SEQUENCE [LARGE SCALE GENOMIC DNA]</scope>
</reference>
<accession>A0A3P7LUE3</accession>
<dbReference type="EMBL" id="UYYB01119105">
    <property type="protein sequence ID" value="VDM82738.1"/>
    <property type="molecule type" value="Genomic_DNA"/>
</dbReference>
<sequence length="45" mass="4042">MASVQPLLACFGLGGNGAAAPTVVCCPVAAPSCAPAVPACPSGGG</sequence>
<organism evidence="1 2">
    <name type="scientific">Strongylus vulgaris</name>
    <name type="common">Blood worm</name>
    <dbReference type="NCBI Taxonomy" id="40348"/>
    <lineage>
        <taxon>Eukaryota</taxon>
        <taxon>Metazoa</taxon>
        <taxon>Ecdysozoa</taxon>
        <taxon>Nematoda</taxon>
        <taxon>Chromadorea</taxon>
        <taxon>Rhabditida</taxon>
        <taxon>Rhabditina</taxon>
        <taxon>Rhabditomorpha</taxon>
        <taxon>Strongyloidea</taxon>
        <taxon>Strongylidae</taxon>
        <taxon>Strongylus</taxon>
    </lineage>
</organism>
<protein>
    <submittedName>
        <fullName evidence="1">Uncharacterized protein</fullName>
    </submittedName>
</protein>
<keyword evidence="2" id="KW-1185">Reference proteome</keyword>
<name>A0A3P7LUE3_STRVU</name>
<proteinExistence type="predicted"/>